<accession>A0ACB6YYQ5</accession>
<reference evidence="1" key="1">
    <citation type="submission" date="2019-10" db="EMBL/GenBank/DDBJ databases">
        <authorList>
            <consortium name="DOE Joint Genome Institute"/>
            <person name="Kuo A."/>
            <person name="Miyauchi S."/>
            <person name="Kiss E."/>
            <person name="Drula E."/>
            <person name="Kohler A."/>
            <person name="Sanchez-Garcia M."/>
            <person name="Andreopoulos B."/>
            <person name="Barry K.W."/>
            <person name="Bonito G."/>
            <person name="Buee M."/>
            <person name="Carver A."/>
            <person name="Chen C."/>
            <person name="Cichocki N."/>
            <person name="Clum A."/>
            <person name="Culley D."/>
            <person name="Crous P.W."/>
            <person name="Fauchery L."/>
            <person name="Girlanda M."/>
            <person name="Hayes R."/>
            <person name="Keri Z."/>
            <person name="Labutti K."/>
            <person name="Lipzen A."/>
            <person name="Lombard V."/>
            <person name="Magnuson J."/>
            <person name="Maillard F."/>
            <person name="Morin E."/>
            <person name="Murat C."/>
            <person name="Nolan M."/>
            <person name="Ohm R."/>
            <person name="Pangilinan J."/>
            <person name="Pereira M."/>
            <person name="Perotto S."/>
            <person name="Peter M."/>
            <person name="Riley R."/>
            <person name="Sitrit Y."/>
            <person name="Stielow B."/>
            <person name="Szollosi G."/>
            <person name="Zifcakova L."/>
            <person name="Stursova M."/>
            <person name="Spatafora J.W."/>
            <person name="Tedersoo L."/>
            <person name="Vaario L.-M."/>
            <person name="Yamada A."/>
            <person name="Yan M."/>
            <person name="Wang P."/>
            <person name="Xu J."/>
            <person name="Bruns T."/>
            <person name="Baldrian P."/>
            <person name="Vilgalys R."/>
            <person name="Henrissat B."/>
            <person name="Grigoriev I.V."/>
            <person name="Hibbett D."/>
            <person name="Nagy L.G."/>
            <person name="Martin F.M."/>
        </authorList>
    </citation>
    <scope>NUCLEOTIDE SEQUENCE</scope>
    <source>
        <strain evidence="1">P2</strain>
    </source>
</reference>
<reference evidence="1" key="2">
    <citation type="journal article" date="2020" name="Nat. Commun.">
        <title>Large-scale genome sequencing of mycorrhizal fungi provides insights into the early evolution of symbiotic traits.</title>
        <authorList>
            <person name="Miyauchi S."/>
            <person name="Kiss E."/>
            <person name="Kuo A."/>
            <person name="Drula E."/>
            <person name="Kohler A."/>
            <person name="Sanchez-Garcia M."/>
            <person name="Morin E."/>
            <person name="Andreopoulos B."/>
            <person name="Barry K.W."/>
            <person name="Bonito G."/>
            <person name="Buee M."/>
            <person name="Carver A."/>
            <person name="Chen C."/>
            <person name="Cichocki N."/>
            <person name="Clum A."/>
            <person name="Culley D."/>
            <person name="Crous P.W."/>
            <person name="Fauchery L."/>
            <person name="Girlanda M."/>
            <person name="Hayes R.D."/>
            <person name="Keri Z."/>
            <person name="LaButti K."/>
            <person name="Lipzen A."/>
            <person name="Lombard V."/>
            <person name="Magnuson J."/>
            <person name="Maillard F."/>
            <person name="Murat C."/>
            <person name="Nolan M."/>
            <person name="Ohm R.A."/>
            <person name="Pangilinan J."/>
            <person name="Pereira M.F."/>
            <person name="Perotto S."/>
            <person name="Peter M."/>
            <person name="Pfister S."/>
            <person name="Riley R."/>
            <person name="Sitrit Y."/>
            <person name="Stielow J.B."/>
            <person name="Szollosi G."/>
            <person name="Zifcakova L."/>
            <person name="Stursova M."/>
            <person name="Spatafora J.W."/>
            <person name="Tedersoo L."/>
            <person name="Vaario L.M."/>
            <person name="Yamada A."/>
            <person name="Yan M."/>
            <person name="Wang P."/>
            <person name="Xu J."/>
            <person name="Bruns T."/>
            <person name="Baldrian P."/>
            <person name="Vilgalys R."/>
            <person name="Dunand C."/>
            <person name="Henrissat B."/>
            <person name="Grigoriev I.V."/>
            <person name="Hibbett D."/>
            <person name="Nagy L.G."/>
            <person name="Martin F.M."/>
        </authorList>
    </citation>
    <scope>NUCLEOTIDE SEQUENCE</scope>
    <source>
        <strain evidence="1">P2</strain>
    </source>
</reference>
<proteinExistence type="predicted"/>
<gene>
    <name evidence="1" type="ORF">BDM02DRAFT_3192971</name>
</gene>
<keyword evidence="2" id="KW-1185">Reference proteome</keyword>
<name>A0ACB6YYQ5_THEGA</name>
<dbReference type="EMBL" id="MU118411">
    <property type="protein sequence ID" value="KAF9642590.1"/>
    <property type="molecule type" value="Genomic_DNA"/>
</dbReference>
<evidence type="ECO:0000313" key="1">
    <source>
        <dbReference type="EMBL" id="KAF9642590.1"/>
    </source>
</evidence>
<organism evidence="1 2">
    <name type="scientific">Thelephora ganbajun</name>
    <name type="common">Ganba fungus</name>
    <dbReference type="NCBI Taxonomy" id="370292"/>
    <lineage>
        <taxon>Eukaryota</taxon>
        <taxon>Fungi</taxon>
        <taxon>Dikarya</taxon>
        <taxon>Basidiomycota</taxon>
        <taxon>Agaricomycotina</taxon>
        <taxon>Agaricomycetes</taxon>
        <taxon>Thelephorales</taxon>
        <taxon>Thelephoraceae</taxon>
        <taxon>Thelephora</taxon>
    </lineage>
</organism>
<evidence type="ECO:0000313" key="2">
    <source>
        <dbReference type="Proteomes" id="UP000886501"/>
    </source>
</evidence>
<dbReference type="Proteomes" id="UP000886501">
    <property type="component" value="Unassembled WGS sequence"/>
</dbReference>
<sequence length="83" mass="9658">MFEIEPALILKPLPNYRLLIEAVLSQQDHKMPHQAWDKGGSFDDQVWQQAISALHNQDENHCTREMCDDESVLFQLIQSVRPL</sequence>
<protein>
    <submittedName>
        <fullName evidence="1">Uncharacterized protein</fullName>
    </submittedName>
</protein>
<comment type="caution">
    <text evidence="1">The sequence shown here is derived from an EMBL/GenBank/DDBJ whole genome shotgun (WGS) entry which is preliminary data.</text>
</comment>